<keyword evidence="2" id="KW-1133">Transmembrane helix</keyword>
<evidence type="ECO:0000313" key="4">
    <source>
        <dbReference type="EMBL" id="PIC53900.1"/>
    </source>
</evidence>
<feature type="compositionally biased region" description="Low complexity" evidence="1">
    <location>
        <begin position="181"/>
        <end position="199"/>
    </location>
</feature>
<sequence length="509" mass="57212">MQDVVGYEIDVNDLFNSPAKTEDVQKNDNNNTNDKQYSRISKFGRGKMQEVVGYEININDLFNSPPKTEDVHNNSNNIISVEYDNPAPEGNDKKGIEFSRLTVFLKKYYRILLALILILVLIQIEITLLVVLLHHGNSEGTATTSKTTSTSIQPTFSPVSSTTTTTKIPTTRIATHNFEKTSTSPEETTATSSTNLKTTPDPGDTSCGTRRPYTFLFAYSNDLSSETVLDSRNQFLLNNGITKFSWYGSVRFDTENMDIQVYPNIDNFRATIQNNLPDPNQGFQNSSIGSNVFDAIEKFFSNTEAPVCGSIIYILLKRYPNEADNSRLVSLIRYHHSIVHVVTSATPSGGSQPKTMYSVASKTNGMGAFESDQNFIRATFWLPFYFTPDPIYAITIQVSGSGTIILPDFFRPLTGTYEIVITYQDHVPDNSFRNFILHYVNPYQSGNFSVDSESVSSYWHGNLVRQGMVTQEVNTKMSLDYNYSGWGVHSLQIRILTDIPLDDWCPYSD</sequence>
<dbReference type="Pfam" id="PF23673">
    <property type="entry name" value="DUF7154"/>
    <property type="match status" value="1"/>
</dbReference>
<feature type="compositionally biased region" description="Low complexity" evidence="1">
    <location>
        <begin position="140"/>
        <end position="171"/>
    </location>
</feature>
<gene>
    <name evidence="4" type="primary">Cnig_chr_I.g3391</name>
    <name evidence="4" type="ORF">B9Z55_003391</name>
</gene>
<organism evidence="4 5">
    <name type="scientific">Caenorhabditis nigoni</name>
    <dbReference type="NCBI Taxonomy" id="1611254"/>
    <lineage>
        <taxon>Eukaryota</taxon>
        <taxon>Metazoa</taxon>
        <taxon>Ecdysozoa</taxon>
        <taxon>Nematoda</taxon>
        <taxon>Chromadorea</taxon>
        <taxon>Rhabditida</taxon>
        <taxon>Rhabditina</taxon>
        <taxon>Rhabditomorpha</taxon>
        <taxon>Rhabditoidea</taxon>
        <taxon>Rhabditidae</taxon>
        <taxon>Peloderinae</taxon>
        <taxon>Caenorhabditis</taxon>
    </lineage>
</organism>
<dbReference type="PANTHER" id="PTHR23062">
    <property type="entry name" value="HYPOTHETICAL PROTEIN C.ELEGANS"/>
    <property type="match status" value="1"/>
</dbReference>
<feature type="region of interest" description="Disordered" evidence="1">
    <location>
        <begin position="140"/>
        <end position="207"/>
    </location>
</feature>
<reference evidence="5" key="1">
    <citation type="submission" date="2017-10" db="EMBL/GenBank/DDBJ databases">
        <title>Rapid genome shrinkage in a self-fertile nematode reveals novel sperm competition proteins.</title>
        <authorList>
            <person name="Yin D."/>
            <person name="Schwarz E.M."/>
            <person name="Thomas C.G."/>
            <person name="Felde R.L."/>
            <person name="Korf I.F."/>
            <person name="Cutter A.D."/>
            <person name="Schartner C.M."/>
            <person name="Ralston E.J."/>
            <person name="Meyer B.J."/>
            <person name="Haag E.S."/>
        </authorList>
    </citation>
    <scope>NUCLEOTIDE SEQUENCE [LARGE SCALE GENOMIC DNA]</scope>
    <source>
        <strain evidence="5">JU1422</strain>
    </source>
</reference>
<evidence type="ECO:0000313" key="5">
    <source>
        <dbReference type="Proteomes" id="UP000230233"/>
    </source>
</evidence>
<dbReference type="Proteomes" id="UP000230233">
    <property type="component" value="Chromosome I"/>
</dbReference>
<dbReference type="PANTHER" id="PTHR23062:SF3">
    <property type="entry name" value="ANF_RECEPTOR DOMAIN-CONTAINING PROTEIN-RELATED"/>
    <property type="match status" value="1"/>
</dbReference>
<dbReference type="STRING" id="1611254.A0A2G5VQE3"/>
<comment type="caution">
    <text evidence="4">The sequence shown here is derived from an EMBL/GenBank/DDBJ whole genome shotgun (WGS) entry which is preliminary data.</text>
</comment>
<evidence type="ECO:0000256" key="1">
    <source>
        <dbReference type="SAM" id="MobiDB-lite"/>
    </source>
</evidence>
<dbReference type="GO" id="GO:0045087">
    <property type="term" value="P:innate immune response"/>
    <property type="evidence" value="ECO:0007669"/>
    <property type="project" value="TreeGrafter"/>
</dbReference>
<dbReference type="EMBL" id="PDUG01000001">
    <property type="protein sequence ID" value="PIC53900.1"/>
    <property type="molecule type" value="Genomic_DNA"/>
</dbReference>
<protein>
    <recommendedName>
        <fullName evidence="3">DUF7154 domain-containing protein</fullName>
    </recommendedName>
</protein>
<evidence type="ECO:0000259" key="3">
    <source>
        <dbReference type="Pfam" id="PF23673"/>
    </source>
</evidence>
<dbReference type="AlphaFoldDB" id="A0A2G5VQE3"/>
<keyword evidence="5" id="KW-1185">Reference proteome</keyword>
<keyword evidence="2" id="KW-0812">Transmembrane</keyword>
<proteinExistence type="predicted"/>
<feature type="transmembrane region" description="Helical" evidence="2">
    <location>
        <begin position="108"/>
        <end position="133"/>
    </location>
</feature>
<feature type="domain" description="DUF7154" evidence="3">
    <location>
        <begin position="395"/>
        <end position="497"/>
    </location>
</feature>
<dbReference type="InterPro" id="IPR055578">
    <property type="entry name" value="DUF7154"/>
</dbReference>
<keyword evidence="2" id="KW-0472">Membrane</keyword>
<name>A0A2G5VQE3_9PELO</name>
<accession>A0A2G5VQE3</accession>
<evidence type="ECO:0000256" key="2">
    <source>
        <dbReference type="SAM" id="Phobius"/>
    </source>
</evidence>